<keyword evidence="9" id="KW-1185">Reference proteome</keyword>
<evidence type="ECO:0000313" key="8">
    <source>
        <dbReference type="EMBL" id="RKS43454.1"/>
    </source>
</evidence>
<gene>
    <name evidence="8" type="ORF">BC962_3011</name>
</gene>
<evidence type="ECO:0000259" key="7">
    <source>
        <dbReference type="Pfam" id="PF00155"/>
    </source>
</evidence>
<dbReference type="EC" id="2.6.1.-" evidence="6"/>
<evidence type="ECO:0000256" key="5">
    <source>
        <dbReference type="ARBA" id="ARBA00022898"/>
    </source>
</evidence>
<dbReference type="GO" id="GO:0006520">
    <property type="term" value="P:amino acid metabolic process"/>
    <property type="evidence" value="ECO:0007669"/>
    <property type="project" value="InterPro"/>
</dbReference>
<dbReference type="EMBL" id="RBLG01000005">
    <property type="protein sequence ID" value="RKS43454.1"/>
    <property type="molecule type" value="Genomic_DNA"/>
</dbReference>
<dbReference type="CDD" id="cd00609">
    <property type="entry name" value="AAT_like"/>
    <property type="match status" value="1"/>
</dbReference>
<dbReference type="InterPro" id="IPR015421">
    <property type="entry name" value="PyrdxlP-dep_Trfase_major"/>
</dbReference>
<dbReference type="AlphaFoldDB" id="A0A495NYF6"/>
<dbReference type="Gene3D" id="3.90.1150.10">
    <property type="entry name" value="Aspartate Aminotransferase, domain 1"/>
    <property type="match status" value="1"/>
</dbReference>
<evidence type="ECO:0000256" key="3">
    <source>
        <dbReference type="ARBA" id="ARBA00022576"/>
    </source>
</evidence>
<dbReference type="InterPro" id="IPR015422">
    <property type="entry name" value="PyrdxlP-dep_Trfase_small"/>
</dbReference>
<dbReference type="RefSeq" id="WP_121346794.1">
    <property type="nucleotide sequence ID" value="NZ_RBLG01000005.1"/>
</dbReference>
<dbReference type="InterPro" id="IPR004838">
    <property type="entry name" value="NHTrfase_class1_PyrdxlP-BS"/>
</dbReference>
<dbReference type="GO" id="GO:0008483">
    <property type="term" value="F:transaminase activity"/>
    <property type="evidence" value="ECO:0007669"/>
    <property type="project" value="UniProtKB-KW"/>
</dbReference>
<dbReference type="Pfam" id="PF00155">
    <property type="entry name" value="Aminotran_1_2"/>
    <property type="match status" value="1"/>
</dbReference>
<proteinExistence type="inferred from homology"/>
<dbReference type="FunFam" id="3.40.640.10:FF:000033">
    <property type="entry name" value="Aspartate aminotransferase"/>
    <property type="match status" value="1"/>
</dbReference>
<evidence type="ECO:0000256" key="4">
    <source>
        <dbReference type="ARBA" id="ARBA00022679"/>
    </source>
</evidence>
<dbReference type="InterPro" id="IPR050596">
    <property type="entry name" value="AspAT/PAT-like"/>
</dbReference>
<dbReference type="InterPro" id="IPR015424">
    <property type="entry name" value="PyrdxlP-dep_Trfase"/>
</dbReference>
<dbReference type="OrthoDB" id="9802328at2"/>
<dbReference type="PANTHER" id="PTHR46383">
    <property type="entry name" value="ASPARTATE AMINOTRANSFERASE"/>
    <property type="match status" value="1"/>
</dbReference>
<dbReference type="GO" id="GO:0030170">
    <property type="term" value="F:pyridoxal phosphate binding"/>
    <property type="evidence" value="ECO:0007669"/>
    <property type="project" value="InterPro"/>
</dbReference>
<dbReference type="InterPro" id="IPR004839">
    <property type="entry name" value="Aminotransferase_I/II_large"/>
</dbReference>
<comment type="similarity">
    <text evidence="2 6">Belongs to the class-I pyridoxal-phosphate-dependent aminotransferase family.</text>
</comment>
<dbReference type="SUPFAM" id="SSF53383">
    <property type="entry name" value="PLP-dependent transferases"/>
    <property type="match status" value="1"/>
</dbReference>
<comment type="caution">
    <text evidence="8">The sequence shown here is derived from an EMBL/GenBank/DDBJ whole genome shotgun (WGS) entry which is preliminary data.</text>
</comment>
<comment type="cofactor">
    <cofactor evidence="1 6">
        <name>pyridoxal 5'-phosphate</name>
        <dbReference type="ChEBI" id="CHEBI:597326"/>
    </cofactor>
</comment>
<accession>A0A495NYF6</accession>
<evidence type="ECO:0000256" key="6">
    <source>
        <dbReference type="RuleBase" id="RU000481"/>
    </source>
</evidence>
<evidence type="ECO:0000256" key="1">
    <source>
        <dbReference type="ARBA" id="ARBA00001933"/>
    </source>
</evidence>
<keyword evidence="4 6" id="KW-0808">Transferase</keyword>
<dbReference type="PROSITE" id="PS00105">
    <property type="entry name" value="AA_TRANSFER_CLASS_1"/>
    <property type="match status" value="1"/>
</dbReference>
<sequence>MQKHLSDRINNLATSQTLAMAAKTRELREEGKDIIGLSLGEPDFNTPDFIKDAAIQAITDNYNSYTPVDGYVELKDAIITKFKRDNALTYNRSQIVVSTGAKQSLANAALVLLNPGDEVLLPCPYWVSYAEIVKLAEGVPVEVPTTVENNFKITPQQLRDSITPKTKMIWYSSPCNPSGMVYSKAELRALADVLVDYPDIIILSDEIYEHINFVGEHASMAQFEDMYDRVITVNGVSKAFAMTGWRIGYIGAPEWIARACNKMQGQITSGANCIAQRAVITALEAPVSKIQYMVDTFKERRKLIISLLDEIEGFKTTEPEGAFYVFPDISFFFGKNLKGHQIDNATDFSMFLLEEALVATVTGDAFGNPNCIRFSYAASEDQITEALKRIKSAVS</sequence>
<organism evidence="8 9">
    <name type="scientific">Gillisia mitskevichiae</name>
    <dbReference type="NCBI Taxonomy" id="270921"/>
    <lineage>
        <taxon>Bacteria</taxon>
        <taxon>Pseudomonadati</taxon>
        <taxon>Bacteroidota</taxon>
        <taxon>Flavobacteriia</taxon>
        <taxon>Flavobacteriales</taxon>
        <taxon>Flavobacteriaceae</taxon>
        <taxon>Gillisia</taxon>
    </lineage>
</organism>
<dbReference type="Proteomes" id="UP000276282">
    <property type="component" value="Unassembled WGS sequence"/>
</dbReference>
<dbReference type="Gene3D" id="3.40.640.10">
    <property type="entry name" value="Type I PLP-dependent aspartate aminotransferase-like (Major domain)"/>
    <property type="match status" value="1"/>
</dbReference>
<evidence type="ECO:0000313" key="9">
    <source>
        <dbReference type="Proteomes" id="UP000276282"/>
    </source>
</evidence>
<dbReference type="PANTHER" id="PTHR46383:SF1">
    <property type="entry name" value="ASPARTATE AMINOTRANSFERASE"/>
    <property type="match status" value="1"/>
</dbReference>
<evidence type="ECO:0000256" key="2">
    <source>
        <dbReference type="ARBA" id="ARBA00007441"/>
    </source>
</evidence>
<feature type="domain" description="Aminotransferase class I/classII large" evidence="7">
    <location>
        <begin position="32"/>
        <end position="390"/>
    </location>
</feature>
<reference evidence="8 9" key="1">
    <citation type="submission" date="2018-10" db="EMBL/GenBank/DDBJ databases">
        <title>Genomic Encyclopedia of Archaeal and Bacterial Type Strains, Phase II (KMG-II): from individual species to whole genera.</title>
        <authorList>
            <person name="Goeker M."/>
        </authorList>
    </citation>
    <scope>NUCLEOTIDE SEQUENCE [LARGE SCALE GENOMIC DNA]</scope>
    <source>
        <strain evidence="8 9">DSM 19839</strain>
    </source>
</reference>
<name>A0A495NYF6_9FLAO</name>
<keyword evidence="3 6" id="KW-0032">Aminotransferase</keyword>
<keyword evidence="5" id="KW-0663">Pyridoxal phosphate</keyword>
<protein>
    <recommendedName>
        <fullName evidence="6">Aminotransferase</fullName>
        <ecNumber evidence="6">2.6.1.-</ecNumber>
    </recommendedName>
</protein>